<dbReference type="EMBL" id="CAFBLP010000005">
    <property type="protein sequence ID" value="CAB4862772.1"/>
    <property type="molecule type" value="Genomic_DNA"/>
</dbReference>
<dbReference type="GO" id="GO:0005886">
    <property type="term" value="C:plasma membrane"/>
    <property type="evidence" value="ECO:0007669"/>
    <property type="project" value="UniProtKB-SubCell"/>
</dbReference>
<comment type="subcellular location">
    <subcellularLocation>
        <location evidence="1">Cell membrane</location>
        <topology evidence="1">Multi-pass membrane protein</topology>
    </subcellularLocation>
</comment>
<evidence type="ECO:0000256" key="2">
    <source>
        <dbReference type="ARBA" id="ARBA00022475"/>
    </source>
</evidence>
<keyword evidence="6 7" id="KW-0472">Membrane</keyword>
<feature type="transmembrane region" description="Helical" evidence="7">
    <location>
        <begin position="46"/>
        <end position="63"/>
    </location>
</feature>
<dbReference type="InterPro" id="IPR000715">
    <property type="entry name" value="Glycosyl_transferase_4"/>
</dbReference>
<feature type="transmembrane region" description="Helical" evidence="7">
    <location>
        <begin position="228"/>
        <end position="245"/>
    </location>
</feature>
<keyword evidence="2" id="KW-1003">Cell membrane</keyword>
<sequence length="332" mass="34798">MTLTPFLLAAAISMVGVPLVRLVALRIRLVDIPNDRSSHQSVTPRGAGIVVVAAAITALATSLDGWSQATTGVVLGAFLLACLGLSDDIHSMTAQAKLIAQTVLVAIAVPFLLQSFTGPSWWLFGFGIGAACWCLAYVNAFNFMDGINGMSVAQATIAGLGIAVVGHRWDFPLLTVAGLAVAGAALGFAPFNVPVAKIFLGDVGAYFIGFWLAALLILELRVGVPTEVAIAPFLLYLTDTGATIVRRRRKGEELRLGHRQHAYQQLTDAGWSQISVSALAALVMAGGTGLMITLDHSSALVRSAGFIVSLIPVVGFVLLPSVLSRRAQVNPT</sequence>
<dbReference type="GO" id="GO:0009103">
    <property type="term" value="P:lipopolysaccharide biosynthetic process"/>
    <property type="evidence" value="ECO:0007669"/>
    <property type="project" value="TreeGrafter"/>
</dbReference>
<feature type="transmembrane region" description="Helical" evidence="7">
    <location>
        <begin position="122"/>
        <end position="140"/>
    </location>
</feature>
<evidence type="ECO:0000313" key="8">
    <source>
        <dbReference type="EMBL" id="CAB4862772.1"/>
    </source>
</evidence>
<dbReference type="GO" id="GO:0016780">
    <property type="term" value="F:phosphotransferase activity, for other substituted phosphate groups"/>
    <property type="evidence" value="ECO:0007669"/>
    <property type="project" value="InterPro"/>
</dbReference>
<dbReference type="PANTHER" id="PTHR22926:SF3">
    <property type="entry name" value="UNDECAPRENYL-PHOSPHATE ALPHA-N-ACETYLGLUCOSAMINYL 1-PHOSPHATE TRANSFERASE"/>
    <property type="match status" value="1"/>
</dbReference>
<evidence type="ECO:0000256" key="3">
    <source>
        <dbReference type="ARBA" id="ARBA00022679"/>
    </source>
</evidence>
<feature type="transmembrane region" description="Helical" evidence="7">
    <location>
        <begin position="266"/>
        <end position="292"/>
    </location>
</feature>
<evidence type="ECO:0000256" key="1">
    <source>
        <dbReference type="ARBA" id="ARBA00004651"/>
    </source>
</evidence>
<gene>
    <name evidence="8" type="ORF">UFOPK3376_00363</name>
</gene>
<name>A0A6J7CVM4_9ZZZZ</name>
<dbReference type="PANTHER" id="PTHR22926">
    <property type="entry name" value="PHOSPHO-N-ACETYLMURAMOYL-PENTAPEPTIDE-TRANSFERASE"/>
    <property type="match status" value="1"/>
</dbReference>
<dbReference type="GO" id="GO:0044038">
    <property type="term" value="P:cell wall macromolecule biosynthetic process"/>
    <property type="evidence" value="ECO:0007669"/>
    <property type="project" value="TreeGrafter"/>
</dbReference>
<protein>
    <submittedName>
        <fullName evidence="8">Unannotated protein</fullName>
    </submittedName>
</protein>
<accession>A0A6J7CVM4</accession>
<proteinExistence type="predicted"/>
<dbReference type="AlphaFoldDB" id="A0A6J7CVM4"/>
<reference evidence="8" key="1">
    <citation type="submission" date="2020-05" db="EMBL/GenBank/DDBJ databases">
        <authorList>
            <person name="Chiriac C."/>
            <person name="Salcher M."/>
            <person name="Ghai R."/>
            <person name="Kavagutti S V."/>
        </authorList>
    </citation>
    <scope>NUCLEOTIDE SEQUENCE</scope>
</reference>
<feature type="transmembrane region" description="Helical" evidence="7">
    <location>
        <begin position="98"/>
        <end position="116"/>
    </location>
</feature>
<feature type="transmembrane region" description="Helical" evidence="7">
    <location>
        <begin position="147"/>
        <end position="165"/>
    </location>
</feature>
<evidence type="ECO:0000256" key="5">
    <source>
        <dbReference type="ARBA" id="ARBA00022989"/>
    </source>
</evidence>
<feature type="transmembrane region" description="Helical" evidence="7">
    <location>
        <begin position="304"/>
        <end position="323"/>
    </location>
</feature>
<keyword evidence="5 7" id="KW-1133">Transmembrane helix</keyword>
<keyword evidence="4 7" id="KW-0812">Transmembrane</keyword>
<evidence type="ECO:0000256" key="4">
    <source>
        <dbReference type="ARBA" id="ARBA00022692"/>
    </source>
</evidence>
<feature type="transmembrane region" description="Helical" evidence="7">
    <location>
        <begin position="69"/>
        <end position="86"/>
    </location>
</feature>
<evidence type="ECO:0000256" key="6">
    <source>
        <dbReference type="ARBA" id="ARBA00023136"/>
    </source>
</evidence>
<organism evidence="8">
    <name type="scientific">freshwater metagenome</name>
    <dbReference type="NCBI Taxonomy" id="449393"/>
    <lineage>
        <taxon>unclassified sequences</taxon>
        <taxon>metagenomes</taxon>
        <taxon>ecological metagenomes</taxon>
    </lineage>
</organism>
<evidence type="ECO:0000256" key="7">
    <source>
        <dbReference type="SAM" id="Phobius"/>
    </source>
</evidence>
<feature type="transmembrane region" description="Helical" evidence="7">
    <location>
        <begin position="171"/>
        <end position="191"/>
    </location>
</feature>
<dbReference type="Pfam" id="PF00953">
    <property type="entry name" value="Glycos_transf_4"/>
    <property type="match status" value="1"/>
</dbReference>
<feature type="transmembrane region" description="Helical" evidence="7">
    <location>
        <begin position="203"/>
        <end position="222"/>
    </location>
</feature>
<dbReference type="GO" id="GO:0071555">
    <property type="term" value="P:cell wall organization"/>
    <property type="evidence" value="ECO:0007669"/>
    <property type="project" value="TreeGrafter"/>
</dbReference>
<keyword evidence="3" id="KW-0808">Transferase</keyword>
<feature type="transmembrane region" description="Helical" evidence="7">
    <location>
        <begin position="6"/>
        <end position="25"/>
    </location>
</feature>